<name>B4HNF8_DROSE</name>
<protein>
    <submittedName>
        <fullName evidence="1">GM21282</fullName>
    </submittedName>
</protein>
<evidence type="ECO:0000313" key="1">
    <source>
        <dbReference type="EMBL" id="EDW47394.1"/>
    </source>
</evidence>
<gene>
    <name evidence="1" type="primary">Dsec\GM21282</name>
    <name evidence="1" type="ORF">Dsec_GM21282</name>
</gene>
<sequence>MREVEGCVQEEDTYIIVNCHGIVVRMMGPIGYWINKSIGSTAGVCSGHSQQFSFLWQAIEALSTGDQCLLRDDDTGTFVLVAGLLIPAIAKGDKIWMTGNIYRSAINYPARRLAGNGYNGGEPNG</sequence>
<evidence type="ECO:0000313" key="2">
    <source>
        <dbReference type="Proteomes" id="UP000001292"/>
    </source>
</evidence>
<reference evidence="1 2" key="1">
    <citation type="journal article" date="2007" name="Nature">
        <title>Evolution of genes and genomes on the Drosophila phylogeny.</title>
        <authorList>
            <consortium name="Drosophila 12 Genomes Consortium"/>
            <person name="Clark A.G."/>
            <person name="Eisen M.B."/>
            <person name="Smith D.R."/>
            <person name="Bergman C.M."/>
            <person name="Oliver B."/>
            <person name="Markow T.A."/>
            <person name="Kaufman T.C."/>
            <person name="Kellis M."/>
            <person name="Gelbart W."/>
            <person name="Iyer V.N."/>
            <person name="Pollard D.A."/>
            <person name="Sackton T.B."/>
            <person name="Larracuente A.M."/>
            <person name="Singh N.D."/>
            <person name="Abad J.P."/>
            <person name="Abt D.N."/>
            <person name="Adryan B."/>
            <person name="Aguade M."/>
            <person name="Akashi H."/>
            <person name="Anderson W.W."/>
            <person name="Aquadro C.F."/>
            <person name="Ardell D.H."/>
            <person name="Arguello R."/>
            <person name="Artieri C.G."/>
            <person name="Barbash D.A."/>
            <person name="Barker D."/>
            <person name="Barsanti P."/>
            <person name="Batterham P."/>
            <person name="Batzoglou S."/>
            <person name="Begun D."/>
            <person name="Bhutkar A."/>
            <person name="Blanco E."/>
            <person name="Bosak S.A."/>
            <person name="Bradley R.K."/>
            <person name="Brand A.D."/>
            <person name="Brent M.R."/>
            <person name="Brooks A.N."/>
            <person name="Brown R.H."/>
            <person name="Butlin R.K."/>
            <person name="Caggese C."/>
            <person name="Calvi B.R."/>
            <person name="Bernardo de Carvalho A."/>
            <person name="Caspi A."/>
            <person name="Castrezana S."/>
            <person name="Celniker S.E."/>
            <person name="Chang J.L."/>
            <person name="Chapple C."/>
            <person name="Chatterji S."/>
            <person name="Chinwalla A."/>
            <person name="Civetta A."/>
            <person name="Clifton S.W."/>
            <person name="Comeron J.M."/>
            <person name="Costello J.C."/>
            <person name="Coyne J.A."/>
            <person name="Daub J."/>
            <person name="David R.G."/>
            <person name="Delcher A.L."/>
            <person name="Delehaunty K."/>
            <person name="Do C.B."/>
            <person name="Ebling H."/>
            <person name="Edwards K."/>
            <person name="Eickbush T."/>
            <person name="Evans J.D."/>
            <person name="Filipski A."/>
            <person name="Findeiss S."/>
            <person name="Freyhult E."/>
            <person name="Fulton L."/>
            <person name="Fulton R."/>
            <person name="Garcia A.C."/>
            <person name="Gardiner A."/>
            <person name="Garfield D.A."/>
            <person name="Garvin B.E."/>
            <person name="Gibson G."/>
            <person name="Gilbert D."/>
            <person name="Gnerre S."/>
            <person name="Godfrey J."/>
            <person name="Good R."/>
            <person name="Gotea V."/>
            <person name="Gravely B."/>
            <person name="Greenberg A.J."/>
            <person name="Griffiths-Jones S."/>
            <person name="Gross S."/>
            <person name="Guigo R."/>
            <person name="Gustafson E.A."/>
            <person name="Haerty W."/>
            <person name="Hahn M.W."/>
            <person name="Halligan D.L."/>
            <person name="Halpern A.L."/>
            <person name="Halter G.M."/>
            <person name="Han M.V."/>
            <person name="Heger A."/>
            <person name="Hillier L."/>
            <person name="Hinrichs A.S."/>
            <person name="Holmes I."/>
            <person name="Hoskins R.A."/>
            <person name="Hubisz M.J."/>
            <person name="Hultmark D."/>
            <person name="Huntley M.A."/>
            <person name="Jaffe D.B."/>
            <person name="Jagadeeshan S."/>
            <person name="Jeck W.R."/>
            <person name="Johnson J."/>
            <person name="Jones C.D."/>
            <person name="Jordan W.C."/>
            <person name="Karpen G.H."/>
            <person name="Kataoka E."/>
            <person name="Keightley P.D."/>
            <person name="Kheradpour P."/>
            <person name="Kirkness E.F."/>
            <person name="Koerich L.B."/>
            <person name="Kristiansen K."/>
            <person name="Kudrna D."/>
            <person name="Kulathinal R.J."/>
            <person name="Kumar S."/>
            <person name="Kwok R."/>
            <person name="Lander E."/>
            <person name="Langley C.H."/>
            <person name="Lapoint R."/>
            <person name="Lazzaro B.P."/>
            <person name="Lee S.J."/>
            <person name="Levesque L."/>
            <person name="Li R."/>
            <person name="Lin C.F."/>
            <person name="Lin M.F."/>
            <person name="Lindblad-Toh K."/>
            <person name="Llopart A."/>
            <person name="Long M."/>
            <person name="Low L."/>
            <person name="Lozovsky E."/>
            <person name="Lu J."/>
            <person name="Luo M."/>
            <person name="Machado C.A."/>
            <person name="Makalowski W."/>
            <person name="Marzo M."/>
            <person name="Matsuda M."/>
            <person name="Matzkin L."/>
            <person name="McAllister B."/>
            <person name="McBride C.S."/>
            <person name="McKernan B."/>
            <person name="McKernan K."/>
            <person name="Mendez-Lago M."/>
            <person name="Minx P."/>
            <person name="Mollenhauer M.U."/>
            <person name="Montooth K."/>
            <person name="Mount S.M."/>
            <person name="Mu X."/>
            <person name="Myers E."/>
            <person name="Negre B."/>
            <person name="Newfeld S."/>
            <person name="Nielsen R."/>
            <person name="Noor M.A."/>
            <person name="O'Grady P."/>
            <person name="Pachter L."/>
            <person name="Papaceit M."/>
            <person name="Parisi M.J."/>
            <person name="Parisi M."/>
            <person name="Parts L."/>
            <person name="Pedersen J.S."/>
            <person name="Pesole G."/>
            <person name="Phillippy A.M."/>
            <person name="Ponting C.P."/>
            <person name="Pop M."/>
            <person name="Porcelli D."/>
            <person name="Powell J.R."/>
            <person name="Prohaska S."/>
            <person name="Pruitt K."/>
            <person name="Puig M."/>
            <person name="Quesneville H."/>
            <person name="Ram K.R."/>
            <person name="Rand D."/>
            <person name="Rasmussen M.D."/>
            <person name="Reed L.K."/>
            <person name="Reenan R."/>
            <person name="Reily A."/>
            <person name="Remington K.A."/>
            <person name="Rieger T.T."/>
            <person name="Ritchie M.G."/>
            <person name="Robin C."/>
            <person name="Rogers Y.H."/>
            <person name="Rohde C."/>
            <person name="Rozas J."/>
            <person name="Rubenfield M.J."/>
            <person name="Ruiz A."/>
            <person name="Russo S."/>
            <person name="Salzberg S.L."/>
            <person name="Sanchez-Gracia A."/>
            <person name="Saranga D.J."/>
            <person name="Sato H."/>
            <person name="Schaeffer S.W."/>
            <person name="Schatz M.C."/>
            <person name="Schlenke T."/>
            <person name="Schwartz R."/>
            <person name="Segarra C."/>
            <person name="Singh R.S."/>
            <person name="Sirot L."/>
            <person name="Sirota M."/>
            <person name="Sisneros N.B."/>
            <person name="Smith C.D."/>
            <person name="Smith T.F."/>
            <person name="Spieth J."/>
            <person name="Stage D.E."/>
            <person name="Stark A."/>
            <person name="Stephan W."/>
            <person name="Strausberg R.L."/>
            <person name="Strempel S."/>
            <person name="Sturgill D."/>
            <person name="Sutton G."/>
            <person name="Sutton G.G."/>
            <person name="Tao W."/>
            <person name="Teichmann S."/>
            <person name="Tobari Y.N."/>
            <person name="Tomimura Y."/>
            <person name="Tsolas J.M."/>
            <person name="Valente V.L."/>
            <person name="Venter E."/>
            <person name="Venter J.C."/>
            <person name="Vicario S."/>
            <person name="Vieira F.G."/>
            <person name="Vilella A.J."/>
            <person name="Villasante A."/>
            <person name="Walenz B."/>
            <person name="Wang J."/>
            <person name="Wasserman M."/>
            <person name="Watts T."/>
            <person name="Wilson D."/>
            <person name="Wilson R.K."/>
            <person name="Wing R.A."/>
            <person name="Wolfner M.F."/>
            <person name="Wong A."/>
            <person name="Wong G.K."/>
            <person name="Wu C.I."/>
            <person name="Wu G."/>
            <person name="Yamamoto D."/>
            <person name="Yang H.P."/>
            <person name="Yang S.P."/>
            <person name="Yorke J.A."/>
            <person name="Yoshida K."/>
            <person name="Zdobnov E."/>
            <person name="Zhang P."/>
            <person name="Zhang Y."/>
            <person name="Zimin A.V."/>
            <person name="Baldwin J."/>
            <person name="Abdouelleil A."/>
            <person name="Abdulkadir J."/>
            <person name="Abebe A."/>
            <person name="Abera B."/>
            <person name="Abreu J."/>
            <person name="Acer S.C."/>
            <person name="Aftuck L."/>
            <person name="Alexander A."/>
            <person name="An P."/>
            <person name="Anderson E."/>
            <person name="Anderson S."/>
            <person name="Arachi H."/>
            <person name="Azer M."/>
            <person name="Bachantsang P."/>
            <person name="Barry A."/>
            <person name="Bayul T."/>
            <person name="Berlin A."/>
            <person name="Bessette D."/>
            <person name="Bloom T."/>
            <person name="Blye J."/>
            <person name="Boguslavskiy L."/>
            <person name="Bonnet C."/>
            <person name="Boukhgalter B."/>
            <person name="Bourzgui I."/>
            <person name="Brown A."/>
            <person name="Cahill P."/>
            <person name="Channer S."/>
            <person name="Cheshatsang Y."/>
            <person name="Chuda L."/>
            <person name="Citroen M."/>
            <person name="Collymore A."/>
            <person name="Cooke P."/>
            <person name="Costello M."/>
            <person name="D'Aco K."/>
            <person name="Daza R."/>
            <person name="De Haan G."/>
            <person name="DeGray S."/>
            <person name="DeMaso C."/>
            <person name="Dhargay N."/>
            <person name="Dooley K."/>
            <person name="Dooley E."/>
            <person name="Doricent M."/>
            <person name="Dorje P."/>
            <person name="Dorjee K."/>
            <person name="Dupes A."/>
            <person name="Elong R."/>
            <person name="Falk J."/>
            <person name="Farina A."/>
            <person name="Faro S."/>
            <person name="Ferguson D."/>
            <person name="Fisher S."/>
            <person name="Foley C.D."/>
            <person name="Franke A."/>
            <person name="Friedrich D."/>
            <person name="Gadbois L."/>
            <person name="Gearin G."/>
            <person name="Gearin C.R."/>
            <person name="Giannoukos G."/>
            <person name="Goode T."/>
            <person name="Graham J."/>
            <person name="Grandbois E."/>
            <person name="Grewal S."/>
            <person name="Gyaltsen K."/>
            <person name="Hafez N."/>
            <person name="Hagos B."/>
            <person name="Hall J."/>
            <person name="Henson C."/>
            <person name="Hollinger A."/>
            <person name="Honan T."/>
            <person name="Huard M.D."/>
            <person name="Hughes L."/>
            <person name="Hurhula B."/>
            <person name="Husby M.E."/>
            <person name="Kamat A."/>
            <person name="Kanga B."/>
            <person name="Kashin S."/>
            <person name="Khazanovich D."/>
            <person name="Kisner P."/>
            <person name="Lance K."/>
            <person name="Lara M."/>
            <person name="Lee W."/>
            <person name="Lennon N."/>
            <person name="Letendre F."/>
            <person name="LeVine R."/>
            <person name="Lipovsky A."/>
            <person name="Liu X."/>
            <person name="Liu J."/>
            <person name="Liu S."/>
            <person name="Lokyitsang T."/>
            <person name="Lokyitsang Y."/>
            <person name="Lubonja R."/>
            <person name="Lui A."/>
            <person name="MacDonald P."/>
            <person name="Magnisalis V."/>
            <person name="Maru K."/>
            <person name="Matthews C."/>
            <person name="McCusker W."/>
            <person name="McDonough S."/>
            <person name="Mehta T."/>
            <person name="Meldrim J."/>
            <person name="Meneus L."/>
            <person name="Mihai O."/>
            <person name="Mihalev A."/>
            <person name="Mihova T."/>
            <person name="Mittelman R."/>
            <person name="Mlenga V."/>
            <person name="Montmayeur A."/>
            <person name="Mulrain L."/>
            <person name="Navidi A."/>
            <person name="Naylor J."/>
            <person name="Negash T."/>
            <person name="Nguyen T."/>
            <person name="Nguyen N."/>
            <person name="Nicol R."/>
            <person name="Norbu C."/>
            <person name="Norbu N."/>
            <person name="Novod N."/>
            <person name="O'Neill B."/>
            <person name="Osman S."/>
            <person name="Markiewicz E."/>
            <person name="Oyono O.L."/>
            <person name="Patti C."/>
            <person name="Phunkhang P."/>
            <person name="Pierre F."/>
            <person name="Priest M."/>
            <person name="Raghuraman S."/>
            <person name="Rege F."/>
            <person name="Reyes R."/>
            <person name="Rise C."/>
            <person name="Rogov P."/>
            <person name="Ross K."/>
            <person name="Ryan E."/>
            <person name="Settipalli S."/>
            <person name="Shea T."/>
            <person name="Sherpa N."/>
            <person name="Shi L."/>
            <person name="Shih D."/>
            <person name="Sparrow T."/>
            <person name="Spaulding J."/>
            <person name="Stalker J."/>
            <person name="Stange-Thomann N."/>
            <person name="Stavropoulos S."/>
            <person name="Stone C."/>
            <person name="Strader C."/>
            <person name="Tesfaye S."/>
            <person name="Thomson T."/>
            <person name="Thoulutsang Y."/>
            <person name="Thoulutsang D."/>
            <person name="Topham K."/>
            <person name="Topping I."/>
            <person name="Tsamla T."/>
            <person name="Vassiliev H."/>
            <person name="Vo A."/>
            <person name="Wangchuk T."/>
            <person name="Wangdi T."/>
            <person name="Weiand M."/>
            <person name="Wilkinson J."/>
            <person name="Wilson A."/>
            <person name="Yadav S."/>
            <person name="Young G."/>
            <person name="Yu Q."/>
            <person name="Zembek L."/>
            <person name="Zhong D."/>
            <person name="Zimmer A."/>
            <person name="Zwirko Z."/>
            <person name="Jaffe D.B."/>
            <person name="Alvarez P."/>
            <person name="Brockman W."/>
            <person name="Butler J."/>
            <person name="Chin C."/>
            <person name="Gnerre S."/>
            <person name="Grabherr M."/>
            <person name="Kleber M."/>
            <person name="Mauceli E."/>
            <person name="MacCallum I."/>
        </authorList>
    </citation>
    <scope>NUCLEOTIDE SEQUENCE [LARGE SCALE GENOMIC DNA]</scope>
    <source>
        <strain evidence="2">Rob3c / Tucson 14021-0248.25</strain>
    </source>
</reference>
<proteinExistence type="predicted"/>
<dbReference type="HOGENOM" id="CLU_1994987_0_0_1"/>
<dbReference type="Proteomes" id="UP000001292">
    <property type="component" value="Unassembled WGS sequence"/>
</dbReference>
<accession>B4HNF8</accession>
<dbReference type="EMBL" id="CH480816">
    <property type="protein sequence ID" value="EDW47394.1"/>
    <property type="molecule type" value="Genomic_DNA"/>
</dbReference>
<keyword evidence="2" id="KW-1185">Reference proteome</keyword>
<dbReference type="AlphaFoldDB" id="B4HNF8"/>
<organism evidence="2">
    <name type="scientific">Drosophila sechellia</name>
    <name type="common">Fruit fly</name>
    <dbReference type="NCBI Taxonomy" id="7238"/>
    <lineage>
        <taxon>Eukaryota</taxon>
        <taxon>Metazoa</taxon>
        <taxon>Ecdysozoa</taxon>
        <taxon>Arthropoda</taxon>
        <taxon>Hexapoda</taxon>
        <taxon>Insecta</taxon>
        <taxon>Pterygota</taxon>
        <taxon>Neoptera</taxon>
        <taxon>Endopterygota</taxon>
        <taxon>Diptera</taxon>
        <taxon>Brachycera</taxon>
        <taxon>Muscomorpha</taxon>
        <taxon>Ephydroidea</taxon>
        <taxon>Drosophilidae</taxon>
        <taxon>Drosophila</taxon>
        <taxon>Sophophora</taxon>
    </lineage>
</organism>